<dbReference type="Pfam" id="PF00850">
    <property type="entry name" value="Hist_deacetyl"/>
    <property type="match status" value="1"/>
</dbReference>
<accession>A0A2V5IAN9</accession>
<reference evidence="3 4" key="1">
    <citation type="submission" date="2018-02" db="EMBL/GenBank/DDBJ databases">
        <title>The genomes of Aspergillus section Nigri reveals drivers in fungal speciation.</title>
        <authorList>
            <consortium name="DOE Joint Genome Institute"/>
            <person name="Vesth T.C."/>
            <person name="Nybo J."/>
            <person name="Theobald S."/>
            <person name="Brandl J."/>
            <person name="Frisvad J.C."/>
            <person name="Nielsen K.F."/>
            <person name="Lyhne E.K."/>
            <person name="Kogle M.E."/>
            <person name="Kuo A."/>
            <person name="Riley R."/>
            <person name="Clum A."/>
            <person name="Nolan M."/>
            <person name="Lipzen A."/>
            <person name="Salamov A."/>
            <person name="Henrissat B."/>
            <person name="Wiebenga A."/>
            <person name="De vries R.P."/>
            <person name="Grigoriev I.V."/>
            <person name="Mortensen U.H."/>
            <person name="Andersen M.R."/>
            <person name="Baker S.E."/>
        </authorList>
    </citation>
    <scope>NUCLEOTIDE SEQUENCE [LARGE SCALE GENOMIC DNA]</scope>
    <source>
        <strain evidence="3 4">CBS 114.80</strain>
    </source>
</reference>
<dbReference type="GO" id="GO:0004407">
    <property type="term" value="F:histone deacetylase activity"/>
    <property type="evidence" value="ECO:0007669"/>
    <property type="project" value="TreeGrafter"/>
</dbReference>
<dbReference type="GO" id="GO:0010468">
    <property type="term" value="P:regulation of gene expression"/>
    <property type="evidence" value="ECO:0007669"/>
    <property type="project" value="UniProtKB-ARBA"/>
</dbReference>
<feature type="region of interest" description="Disordered" evidence="1">
    <location>
        <begin position="1"/>
        <end position="160"/>
    </location>
</feature>
<feature type="compositionally biased region" description="Low complexity" evidence="1">
    <location>
        <begin position="1055"/>
        <end position="1070"/>
    </location>
</feature>
<feature type="compositionally biased region" description="Polar residues" evidence="1">
    <location>
        <begin position="1012"/>
        <end position="1025"/>
    </location>
</feature>
<feature type="compositionally biased region" description="Low complexity" evidence="1">
    <location>
        <begin position="764"/>
        <end position="779"/>
    </location>
</feature>
<feature type="compositionally biased region" description="Low complexity" evidence="1">
    <location>
        <begin position="844"/>
        <end position="878"/>
    </location>
</feature>
<dbReference type="PANTHER" id="PTHR47558">
    <property type="entry name" value="HISTONE DEACETYLASE HOS3"/>
    <property type="match status" value="1"/>
</dbReference>
<feature type="region of interest" description="Disordered" evidence="1">
    <location>
        <begin position="741"/>
        <end position="1111"/>
    </location>
</feature>
<dbReference type="Gene3D" id="3.40.800.20">
    <property type="entry name" value="Histone deacetylase domain"/>
    <property type="match status" value="1"/>
</dbReference>
<feature type="domain" description="Histone deacetylase" evidence="2">
    <location>
        <begin position="272"/>
        <end position="610"/>
    </location>
</feature>
<keyword evidence="4" id="KW-1185">Reference proteome</keyword>
<dbReference type="FunFam" id="3.40.800.20:FF:000011">
    <property type="entry name" value="Histone deacetylase HOS3"/>
    <property type="match status" value="1"/>
</dbReference>
<dbReference type="GO" id="GO:0005634">
    <property type="term" value="C:nucleus"/>
    <property type="evidence" value="ECO:0007669"/>
    <property type="project" value="TreeGrafter"/>
</dbReference>
<evidence type="ECO:0000256" key="1">
    <source>
        <dbReference type="SAM" id="MobiDB-lite"/>
    </source>
</evidence>
<dbReference type="CDD" id="cd09998">
    <property type="entry name" value="HDAC_Hos3"/>
    <property type="match status" value="1"/>
</dbReference>
<dbReference type="InterPro" id="IPR037138">
    <property type="entry name" value="His_deacetylse_dom_sf"/>
</dbReference>
<proteinExistence type="predicted"/>
<dbReference type="AlphaFoldDB" id="A0A2V5IAN9"/>
<sequence length="1156" mass="123594">MDPSQRDAEPASFTATVSDNTTTTTQPTTAINTSSSNYPASSYSTHTHTHIPPTDPSIATPHPPSPPDRVSSRLSPPDPPARSHPPPRRIPSSGSLADDRRKSTPSLKKRSSTASLHSNRGASASPRPTTASRRSSSSPLGSSPPTAAANSMPATAAPERSLPTAASIAADFLQKEMNWHQSTDVQASTLVLLHDACYGHRFARPRTSRAALNSIVERPERIQATVLGIAAAYVHLTRRHAGGRHAPHPELDSRQLPVPPFQIRRTARTLSLQSPAVAHVHGAQWMEELKSMCNAAESRLALNGKELVRPRSAGKDSAAAATAANSAPAFHEGDLYLCAESLAAFEGALGGVTEAVDAVLGTSPTKRAFVCIRPPGHHCSSGHPSGFCWINNVHVGIAHAAMAHGLTHAAILDFDLHHGDGSQEIAWDQNMKAGTAARNAAAHKKTMVGYFSLHDINSYPCETGDADKVRNASVCIDKAHGQSIWNVHLEPWKTNQEFWELYTTKYSILLEKARAFLRLHTQRLASAATGPPPKAAIFLSAGFDASEWEGAGMQRHQVNVPTEFYARFTADVVRLANEEGLGTDGRVISVLEGGYSNRALTSGVLSHLAGLSETRETDEDQQIDRLASEMTDRLGLSDTLPVEAVLPQPGYDSEWWAPGMLEELEALVYPPLAPAKPREKAAPTYFQPTQSFTAKVVNPSRDRRSIGSYYSTEPEARPPLPPVGWATSTHELFKVLIPTHRQTTSCRPEELNAEASRLRRERQAATTAARSATPSTNSAPPAPPEDNRMKLRVRKPKPSLPPSPQVETPKRSAVRSTRRTTIDGPPERGPQTSPVVRTARRKSAVSASPSVAGSVSSDASAQELSKAAAVAATGAMRAGSRSSTPQREGAHGAPPVPRVPPEFQPSLEDQESKELGKEENKHTGDDVDNLAAGVRKLHIKLKVPSPEENAARERRAAEERRRANGARVPSKAPRPPRSPKRAGAKSGSAASAARVGSREPQQLIGEEGEINPQLTGQETKPQQIGQEIKPQLTGQETKPQLTGQETKSQQQKTKAPASVMSPLSVVSSPVSGGGSAGGSWKHADESARDAVLMSPPLTPGQPQSRLYLPPASEPLGNGLPVLMSRGAIRFAPAGSTGVRVGVGEKREKGGHHAEDR</sequence>
<dbReference type="InterPro" id="IPR000286">
    <property type="entry name" value="HDACs"/>
</dbReference>
<dbReference type="PANTHER" id="PTHR47558:SF1">
    <property type="entry name" value="HISTONE DEACETYLASE HOS3"/>
    <property type="match status" value="1"/>
</dbReference>
<protein>
    <submittedName>
        <fullName evidence="3">Arginase/deacetylase</fullName>
    </submittedName>
</protein>
<dbReference type="Proteomes" id="UP000248817">
    <property type="component" value="Unassembled WGS sequence"/>
</dbReference>
<dbReference type="PRINTS" id="PR01270">
    <property type="entry name" value="HDASUPER"/>
</dbReference>
<organism evidence="3 4">
    <name type="scientific">Aspergillus indologenus CBS 114.80</name>
    <dbReference type="NCBI Taxonomy" id="1450541"/>
    <lineage>
        <taxon>Eukaryota</taxon>
        <taxon>Fungi</taxon>
        <taxon>Dikarya</taxon>
        <taxon>Ascomycota</taxon>
        <taxon>Pezizomycotina</taxon>
        <taxon>Eurotiomycetes</taxon>
        <taxon>Eurotiomycetidae</taxon>
        <taxon>Eurotiales</taxon>
        <taxon>Aspergillaceae</taxon>
        <taxon>Aspergillus</taxon>
        <taxon>Aspergillus subgen. Circumdati</taxon>
    </lineage>
</organism>
<feature type="compositionally biased region" description="Low complexity" evidence="1">
    <location>
        <begin position="122"/>
        <end position="158"/>
    </location>
</feature>
<evidence type="ECO:0000313" key="4">
    <source>
        <dbReference type="Proteomes" id="UP000248817"/>
    </source>
</evidence>
<evidence type="ECO:0000259" key="2">
    <source>
        <dbReference type="Pfam" id="PF00850"/>
    </source>
</evidence>
<feature type="compositionally biased region" description="Pro residues" evidence="1">
    <location>
        <begin position="894"/>
        <end position="903"/>
    </location>
</feature>
<feature type="compositionally biased region" description="Low complexity" evidence="1">
    <location>
        <begin position="984"/>
        <end position="995"/>
    </location>
</feature>
<dbReference type="InterPro" id="IPR023801">
    <property type="entry name" value="His_deacetylse_dom"/>
</dbReference>
<gene>
    <name evidence="3" type="ORF">BP00DRAFT_425911</name>
</gene>
<feature type="compositionally biased region" description="Polar residues" evidence="1">
    <location>
        <begin position="1032"/>
        <end position="1053"/>
    </location>
</feature>
<evidence type="ECO:0000313" key="3">
    <source>
        <dbReference type="EMBL" id="PYI31113.1"/>
    </source>
</evidence>
<feature type="compositionally biased region" description="Polar residues" evidence="1">
    <location>
        <begin position="112"/>
        <end position="121"/>
    </location>
</feature>
<dbReference type="SUPFAM" id="SSF52768">
    <property type="entry name" value="Arginase/deacetylase"/>
    <property type="match status" value="1"/>
</dbReference>
<dbReference type="InterPro" id="IPR053244">
    <property type="entry name" value="HDAC_HD_type_1"/>
</dbReference>
<name>A0A2V5IAN9_9EURO</name>
<dbReference type="InterPro" id="IPR023696">
    <property type="entry name" value="Ureohydrolase_dom_sf"/>
</dbReference>
<feature type="compositionally biased region" description="Basic and acidic residues" evidence="1">
    <location>
        <begin position="910"/>
        <end position="925"/>
    </location>
</feature>
<feature type="compositionally biased region" description="Low complexity" evidence="1">
    <location>
        <begin position="12"/>
        <end position="60"/>
    </location>
</feature>
<dbReference type="EMBL" id="KZ825507">
    <property type="protein sequence ID" value="PYI31113.1"/>
    <property type="molecule type" value="Genomic_DNA"/>
</dbReference>
<feature type="compositionally biased region" description="Basic and acidic residues" evidence="1">
    <location>
        <begin position="949"/>
        <end position="962"/>
    </location>
</feature>